<dbReference type="PANTHER" id="PTHR23077">
    <property type="entry name" value="AAA-FAMILY ATPASE"/>
    <property type="match status" value="1"/>
</dbReference>
<dbReference type="GO" id="GO:0005634">
    <property type="term" value="C:nucleus"/>
    <property type="evidence" value="ECO:0007669"/>
    <property type="project" value="TreeGrafter"/>
</dbReference>
<gene>
    <name evidence="6" type="ORF">SNE40_009245</name>
</gene>
<evidence type="ECO:0000313" key="7">
    <source>
        <dbReference type="Proteomes" id="UP001347796"/>
    </source>
</evidence>
<dbReference type="AlphaFoldDB" id="A0AAN8JTQ9"/>
<dbReference type="FunFam" id="3.40.50.300:FF:000600">
    <property type="entry name" value="Nuclear valosin-containing protein-like"/>
    <property type="match status" value="1"/>
</dbReference>
<feature type="domain" description="AAA+ ATPase" evidence="5">
    <location>
        <begin position="561"/>
        <end position="698"/>
    </location>
</feature>
<comment type="caution">
    <text evidence="6">The sequence shown here is derived from an EMBL/GenBank/DDBJ whole genome shotgun (WGS) entry which is preliminary data.</text>
</comment>
<dbReference type="GO" id="GO:0005524">
    <property type="term" value="F:ATP binding"/>
    <property type="evidence" value="ECO:0007669"/>
    <property type="project" value="UniProtKB-KW"/>
</dbReference>
<feature type="region of interest" description="Disordered" evidence="4">
    <location>
        <begin position="175"/>
        <end position="218"/>
    </location>
</feature>
<feature type="domain" description="AAA+ ATPase" evidence="5">
    <location>
        <begin position="255"/>
        <end position="393"/>
    </location>
</feature>
<dbReference type="InterPro" id="IPR003960">
    <property type="entry name" value="ATPase_AAA_CS"/>
</dbReference>
<keyword evidence="3" id="KW-0067">ATP-binding</keyword>
<evidence type="ECO:0000256" key="2">
    <source>
        <dbReference type="ARBA" id="ARBA00022741"/>
    </source>
</evidence>
<dbReference type="SUPFAM" id="SSF52540">
    <property type="entry name" value="P-loop containing nucleoside triphosphate hydrolases"/>
    <property type="match status" value="2"/>
</dbReference>
<dbReference type="InterPro" id="IPR038100">
    <property type="entry name" value="NLV2_N_sf"/>
</dbReference>
<evidence type="ECO:0000256" key="1">
    <source>
        <dbReference type="ARBA" id="ARBA00006914"/>
    </source>
</evidence>
<dbReference type="Gene3D" id="1.10.10.2010">
    <property type="match status" value="1"/>
</dbReference>
<dbReference type="PANTHER" id="PTHR23077:SF171">
    <property type="entry name" value="NUCLEAR VALOSIN-CONTAINING PROTEIN-LIKE"/>
    <property type="match status" value="1"/>
</dbReference>
<dbReference type="PROSITE" id="PS00674">
    <property type="entry name" value="AAA"/>
    <property type="match status" value="2"/>
</dbReference>
<dbReference type="InterPro" id="IPR041569">
    <property type="entry name" value="AAA_lid_3"/>
</dbReference>
<dbReference type="EMBL" id="JAZGQO010000007">
    <property type="protein sequence ID" value="KAK6181385.1"/>
    <property type="molecule type" value="Genomic_DNA"/>
</dbReference>
<reference evidence="6 7" key="1">
    <citation type="submission" date="2024-01" db="EMBL/GenBank/DDBJ databases">
        <title>The genome of the rayed Mediterranean limpet Patella caerulea (Linnaeus, 1758).</title>
        <authorList>
            <person name="Anh-Thu Weber A."/>
            <person name="Halstead-Nussloch G."/>
        </authorList>
    </citation>
    <scope>NUCLEOTIDE SEQUENCE [LARGE SCALE GENOMIC DNA]</scope>
    <source>
        <strain evidence="6">AATW-2023a</strain>
        <tissue evidence="6">Whole specimen</tissue>
    </source>
</reference>
<dbReference type="SMART" id="SM00382">
    <property type="entry name" value="AAA"/>
    <property type="match status" value="2"/>
</dbReference>
<dbReference type="FunFam" id="1.10.8.60:FF:000112">
    <property type="entry name" value="Smallminded, isoform A"/>
    <property type="match status" value="1"/>
</dbReference>
<dbReference type="CDD" id="cd19530">
    <property type="entry name" value="RecA-like_NVL_r2-like"/>
    <property type="match status" value="1"/>
</dbReference>
<keyword evidence="7" id="KW-1185">Reference proteome</keyword>
<dbReference type="Gene3D" id="1.10.8.60">
    <property type="match status" value="2"/>
</dbReference>
<dbReference type="GO" id="GO:0003723">
    <property type="term" value="F:RNA binding"/>
    <property type="evidence" value="ECO:0007669"/>
    <property type="project" value="TreeGrafter"/>
</dbReference>
<feature type="compositionally biased region" description="Basic and acidic residues" evidence="4">
    <location>
        <begin position="193"/>
        <end position="213"/>
    </location>
</feature>
<dbReference type="InterPro" id="IPR031996">
    <property type="entry name" value="NVL2_nucleolin-bd"/>
</dbReference>
<organism evidence="6 7">
    <name type="scientific">Patella caerulea</name>
    <name type="common">Rayed Mediterranean limpet</name>
    <dbReference type="NCBI Taxonomy" id="87958"/>
    <lineage>
        <taxon>Eukaryota</taxon>
        <taxon>Metazoa</taxon>
        <taxon>Spiralia</taxon>
        <taxon>Lophotrochozoa</taxon>
        <taxon>Mollusca</taxon>
        <taxon>Gastropoda</taxon>
        <taxon>Patellogastropoda</taxon>
        <taxon>Patelloidea</taxon>
        <taxon>Patellidae</taxon>
        <taxon>Patella</taxon>
    </lineage>
</organism>
<dbReference type="Proteomes" id="UP001347796">
    <property type="component" value="Unassembled WGS sequence"/>
</dbReference>
<evidence type="ECO:0000256" key="3">
    <source>
        <dbReference type="ARBA" id="ARBA00022840"/>
    </source>
</evidence>
<evidence type="ECO:0000259" key="5">
    <source>
        <dbReference type="SMART" id="SM00382"/>
    </source>
</evidence>
<name>A0AAN8JTQ9_PATCE</name>
<dbReference type="InterPro" id="IPR027417">
    <property type="entry name" value="P-loop_NTPase"/>
</dbReference>
<dbReference type="InterPro" id="IPR003959">
    <property type="entry name" value="ATPase_AAA_core"/>
</dbReference>
<accession>A0AAN8JTQ9</accession>
<dbReference type="FunFam" id="3.40.50.300:FF:000149">
    <property type="entry name" value="Nuclear valosin-containing protein-like"/>
    <property type="match status" value="1"/>
</dbReference>
<comment type="similarity">
    <text evidence="1">Belongs to the AAA ATPase family.</text>
</comment>
<evidence type="ECO:0000256" key="4">
    <source>
        <dbReference type="SAM" id="MobiDB-lite"/>
    </source>
</evidence>
<dbReference type="CDD" id="cd19518">
    <property type="entry name" value="RecA-like_NVL_r1-like"/>
    <property type="match status" value="1"/>
</dbReference>
<dbReference type="Pfam" id="PF16725">
    <property type="entry name" value="Nucleolin_bd"/>
    <property type="match status" value="1"/>
</dbReference>
<dbReference type="InterPro" id="IPR050168">
    <property type="entry name" value="AAA_ATPase_domain"/>
</dbReference>
<dbReference type="GO" id="GO:0042254">
    <property type="term" value="P:ribosome biogenesis"/>
    <property type="evidence" value="ECO:0007669"/>
    <property type="project" value="TreeGrafter"/>
</dbReference>
<proteinExistence type="inferred from homology"/>
<dbReference type="InterPro" id="IPR003593">
    <property type="entry name" value="AAA+_ATPase"/>
</dbReference>
<dbReference type="Gene3D" id="3.40.50.300">
    <property type="entry name" value="P-loop containing nucleotide triphosphate hydrolases"/>
    <property type="match status" value="2"/>
</dbReference>
<dbReference type="FunFam" id="1.10.8.60:FF:000081">
    <property type="entry name" value="AAA family ATPase/60S ribosome export protein"/>
    <property type="match status" value="1"/>
</dbReference>
<dbReference type="GO" id="GO:0016887">
    <property type="term" value="F:ATP hydrolysis activity"/>
    <property type="evidence" value="ECO:0007669"/>
    <property type="project" value="InterPro"/>
</dbReference>
<dbReference type="Pfam" id="PF00004">
    <property type="entry name" value="AAA"/>
    <property type="match status" value="2"/>
</dbReference>
<evidence type="ECO:0000313" key="6">
    <source>
        <dbReference type="EMBL" id="KAK6181385.1"/>
    </source>
</evidence>
<dbReference type="GO" id="GO:1990275">
    <property type="term" value="F:preribosome binding"/>
    <property type="evidence" value="ECO:0007669"/>
    <property type="project" value="TreeGrafter"/>
</dbReference>
<protein>
    <recommendedName>
        <fullName evidence="5">AAA+ ATPase domain-containing protein</fullName>
    </recommendedName>
</protein>
<dbReference type="Pfam" id="PF17862">
    <property type="entry name" value="AAA_lid_3"/>
    <property type="match status" value="2"/>
</dbReference>
<keyword evidence="2" id="KW-0547">Nucleotide-binding</keyword>
<sequence length="798" mass="89072">MKRKIEDNPLTMASEGKKPKKLYLGDPKLVARVREYIGDHINKKTLDVSGMAEHLQQQYRDYTRKKKNAFRKSVEKAYQVVRTQDGDDDFSLLEKQHLKKRQKKKESDVSDSEKSFSSDNEEYVFYEDRNSMNNFMSDLYLGTKSDKNTEPKWSSNSSVKDKSLNVCNEDKSIILEDEAEPNSTINKTKRKTKQIEDTPAKKKKKDKSDKKGPDIQTSTVKFADMGGNEETLKEVCKLLVHMRHPEVYQKLGVTPPQGFLLHGPPGCGKTLLANAIAGELGLPFIKLAATEVVSGVSGESEEKIRDLFDKAVVNAPCIVFIDEIDAITQKRETASKEMERRIVTQLLACMDELNSKKNVNVLVIGATNRPDSIDPALRRAGRFDREISLGIPDESARRRILEVLCRDLRLTPDFDFQQLARNSPGFVGADLMALAREAAMTAVHRVFKEVQSVLVADTCTILDTEDTSHIKDQELKTVLQWLKEQPPLTDAQLQDLYINMEDFQKALKNVQPSAKREGFATIPDVTWDDIGALKDVREELHLAIMAPVKHPEEFQALGLSSPPGILLAGPPGCGKTLLAKAIANESGINFISVKGPELLNMYVGESERAVRQVFQRGRNSSPCVIFFDEIDSLCPRRSGSTDGGSSVRVVNQMLTEMDGLETRKQVYIMAATNRPDIIDPAILRPGRLDKTLYVGLPSVTDRLDILTTLTKNGTRPCLADDVDLAVIAADEKCEGYTGADLAALVRESSVCALKQLIQSTSKSTPQVTNEHFQTALNRIKPSVSKKEREKYQMLSKPL</sequence>